<gene>
    <name evidence="1" type="ORF">PROFUN_02187</name>
</gene>
<keyword evidence="2" id="KW-1185">Reference proteome</keyword>
<dbReference type="Proteomes" id="UP000241769">
    <property type="component" value="Unassembled WGS sequence"/>
</dbReference>
<evidence type="ECO:0000313" key="1">
    <source>
        <dbReference type="EMBL" id="PRP89313.1"/>
    </source>
</evidence>
<dbReference type="AlphaFoldDB" id="A0A2P6NZC0"/>
<evidence type="ECO:0000313" key="2">
    <source>
        <dbReference type="Proteomes" id="UP000241769"/>
    </source>
</evidence>
<organism evidence="1 2">
    <name type="scientific">Planoprotostelium fungivorum</name>
    <dbReference type="NCBI Taxonomy" id="1890364"/>
    <lineage>
        <taxon>Eukaryota</taxon>
        <taxon>Amoebozoa</taxon>
        <taxon>Evosea</taxon>
        <taxon>Variosea</taxon>
        <taxon>Cavosteliida</taxon>
        <taxon>Cavosteliaceae</taxon>
        <taxon>Planoprotostelium</taxon>
    </lineage>
</organism>
<proteinExistence type="predicted"/>
<accession>A0A2P6NZC0</accession>
<comment type="caution">
    <text evidence="1">The sequence shown here is derived from an EMBL/GenBank/DDBJ whole genome shotgun (WGS) entry which is preliminary data.</text>
</comment>
<reference evidence="1 2" key="1">
    <citation type="journal article" date="2018" name="Genome Biol. Evol.">
        <title>Multiple Roots of Fruiting Body Formation in Amoebozoa.</title>
        <authorList>
            <person name="Hillmann F."/>
            <person name="Forbes G."/>
            <person name="Novohradska S."/>
            <person name="Ferling I."/>
            <person name="Riege K."/>
            <person name="Groth M."/>
            <person name="Westermann M."/>
            <person name="Marz M."/>
            <person name="Spaller T."/>
            <person name="Winckler T."/>
            <person name="Schaap P."/>
            <person name="Glockner G."/>
        </authorList>
    </citation>
    <scope>NUCLEOTIDE SEQUENCE [LARGE SCALE GENOMIC DNA]</scope>
    <source>
        <strain evidence="1 2">Jena</strain>
    </source>
</reference>
<dbReference type="EMBL" id="MDYQ01000004">
    <property type="protein sequence ID" value="PRP89313.1"/>
    <property type="molecule type" value="Genomic_DNA"/>
</dbReference>
<sequence>MDTNQKNQIIGHAEFVFRGHAKSDSFTRQQCSCRVTSAGITWSTSQIDHTLRKTVERIQTHKCKSLDHLRVWKNIRQCSSCFRQTADRLYAFDSFHYLAAVFRSDQAAISFFLSRLEIDVNLPIALLYPCWKGDEATVRLLLSSKRITMWRSSIIRFDPWIVTTSRRVKEILDHHVPHAKKGVCQECYLPTRCMPFSDEWGLNTPDWSILQPQQIHYPNEERVDGALHVKVEKLWDVGPLNGADCGALWEEFPRDWIA</sequence>
<protein>
    <submittedName>
        <fullName evidence="1">Uncharacterized protein</fullName>
    </submittedName>
</protein>
<dbReference type="InParanoid" id="A0A2P6NZC0"/>
<name>A0A2P6NZC0_9EUKA</name>